<dbReference type="PANTHER" id="PTHR24567">
    <property type="entry name" value="CRP FAMILY TRANSCRIPTIONAL REGULATORY PROTEIN"/>
    <property type="match status" value="1"/>
</dbReference>
<dbReference type="PRINTS" id="PR00034">
    <property type="entry name" value="HTHCRP"/>
</dbReference>
<dbReference type="EMBL" id="QKSB01000011">
    <property type="protein sequence ID" value="PZE16188.1"/>
    <property type="molecule type" value="Genomic_DNA"/>
</dbReference>
<keyword evidence="7" id="KW-1185">Reference proteome</keyword>
<dbReference type="Proteomes" id="UP000249248">
    <property type="component" value="Unassembled WGS sequence"/>
</dbReference>
<dbReference type="PANTHER" id="PTHR24567:SF26">
    <property type="entry name" value="REGULATORY PROTEIN YEIL"/>
    <property type="match status" value="1"/>
</dbReference>
<accession>A0A2W1NNL1</accession>
<dbReference type="SUPFAM" id="SSF51206">
    <property type="entry name" value="cAMP-binding domain-like"/>
    <property type="match status" value="1"/>
</dbReference>
<organism evidence="6 7">
    <name type="scientific">Putridiphycobacter roseus</name>
    <dbReference type="NCBI Taxonomy" id="2219161"/>
    <lineage>
        <taxon>Bacteria</taxon>
        <taxon>Pseudomonadati</taxon>
        <taxon>Bacteroidota</taxon>
        <taxon>Flavobacteriia</taxon>
        <taxon>Flavobacteriales</taxon>
        <taxon>Crocinitomicaceae</taxon>
        <taxon>Putridiphycobacter</taxon>
    </lineage>
</organism>
<protein>
    <submittedName>
        <fullName evidence="6">Crp/Fnr family transcriptional regulator</fullName>
    </submittedName>
</protein>
<dbReference type="InterPro" id="IPR036390">
    <property type="entry name" value="WH_DNA-bd_sf"/>
</dbReference>
<proteinExistence type="predicted"/>
<dbReference type="SMART" id="SM00419">
    <property type="entry name" value="HTH_CRP"/>
    <property type="match status" value="1"/>
</dbReference>
<feature type="domain" description="HTH crp-type" evidence="5">
    <location>
        <begin position="148"/>
        <end position="211"/>
    </location>
</feature>
<gene>
    <name evidence="6" type="ORF">DNU06_14595</name>
</gene>
<dbReference type="GO" id="GO:0003677">
    <property type="term" value="F:DNA binding"/>
    <property type="evidence" value="ECO:0007669"/>
    <property type="project" value="UniProtKB-KW"/>
</dbReference>
<dbReference type="Pfam" id="PF00027">
    <property type="entry name" value="cNMP_binding"/>
    <property type="match status" value="1"/>
</dbReference>
<dbReference type="Gene3D" id="1.10.10.10">
    <property type="entry name" value="Winged helix-like DNA-binding domain superfamily/Winged helix DNA-binding domain"/>
    <property type="match status" value="1"/>
</dbReference>
<evidence type="ECO:0000256" key="3">
    <source>
        <dbReference type="ARBA" id="ARBA00023163"/>
    </source>
</evidence>
<evidence type="ECO:0000256" key="1">
    <source>
        <dbReference type="ARBA" id="ARBA00023015"/>
    </source>
</evidence>
<dbReference type="InterPro" id="IPR018490">
    <property type="entry name" value="cNMP-bd_dom_sf"/>
</dbReference>
<feature type="domain" description="Cyclic nucleotide-binding" evidence="4">
    <location>
        <begin position="23"/>
        <end position="79"/>
    </location>
</feature>
<keyword evidence="3" id="KW-0804">Transcription</keyword>
<dbReference type="AlphaFoldDB" id="A0A2W1NNL1"/>
<dbReference type="Pfam" id="PF13545">
    <property type="entry name" value="HTH_Crp_2"/>
    <property type="match status" value="1"/>
</dbReference>
<dbReference type="RefSeq" id="WP_111064235.1">
    <property type="nucleotide sequence ID" value="NZ_JBHUCU010000009.1"/>
</dbReference>
<dbReference type="InterPro" id="IPR012318">
    <property type="entry name" value="HTH_CRP"/>
</dbReference>
<evidence type="ECO:0000259" key="5">
    <source>
        <dbReference type="PROSITE" id="PS51063"/>
    </source>
</evidence>
<evidence type="ECO:0000259" key="4">
    <source>
        <dbReference type="PROSITE" id="PS50042"/>
    </source>
</evidence>
<sequence length="211" mass="24412">MAITENDFLAVYPQLNDLALVKDIINNSKIISLKEGEILIDLDENMESFPLILSGSLKILREDEEGNEVFLYYVNSGNTCATTVSCCLNKTRSNIRAIIEEDAVFLSIPNQFMDHWIKDYEVWRNYIFQSMTQRFNDMLYAVDQLAFKKMDERILHYIQETARTTKNNILHISHQEIAVDMNTSREVVSRLLKQLENEGIVKLGRGKITLL</sequence>
<reference evidence="6 7" key="1">
    <citation type="submission" date="2018-06" db="EMBL/GenBank/DDBJ databases">
        <title>The draft genome sequence of Crocinitomix sp. SM1701.</title>
        <authorList>
            <person name="Zhang X."/>
        </authorList>
    </citation>
    <scope>NUCLEOTIDE SEQUENCE [LARGE SCALE GENOMIC DNA]</scope>
    <source>
        <strain evidence="6 7">SM1701</strain>
    </source>
</reference>
<dbReference type="PROSITE" id="PS50042">
    <property type="entry name" value="CNMP_BINDING_3"/>
    <property type="match status" value="1"/>
</dbReference>
<keyword evidence="2" id="KW-0238">DNA-binding</keyword>
<name>A0A2W1NNL1_9FLAO</name>
<evidence type="ECO:0000313" key="7">
    <source>
        <dbReference type="Proteomes" id="UP000249248"/>
    </source>
</evidence>
<dbReference type="InterPro" id="IPR014710">
    <property type="entry name" value="RmlC-like_jellyroll"/>
</dbReference>
<evidence type="ECO:0000313" key="6">
    <source>
        <dbReference type="EMBL" id="PZE16188.1"/>
    </source>
</evidence>
<dbReference type="GO" id="GO:0005829">
    <property type="term" value="C:cytosol"/>
    <property type="evidence" value="ECO:0007669"/>
    <property type="project" value="TreeGrafter"/>
</dbReference>
<evidence type="ECO:0000256" key="2">
    <source>
        <dbReference type="ARBA" id="ARBA00023125"/>
    </source>
</evidence>
<dbReference type="PROSITE" id="PS51063">
    <property type="entry name" value="HTH_CRP_2"/>
    <property type="match status" value="1"/>
</dbReference>
<dbReference type="GO" id="GO:0003700">
    <property type="term" value="F:DNA-binding transcription factor activity"/>
    <property type="evidence" value="ECO:0007669"/>
    <property type="project" value="TreeGrafter"/>
</dbReference>
<dbReference type="Gene3D" id="2.60.120.10">
    <property type="entry name" value="Jelly Rolls"/>
    <property type="match status" value="1"/>
</dbReference>
<dbReference type="OrthoDB" id="9776746at2"/>
<dbReference type="SUPFAM" id="SSF46785">
    <property type="entry name" value="Winged helix' DNA-binding domain"/>
    <property type="match status" value="1"/>
</dbReference>
<dbReference type="InterPro" id="IPR036388">
    <property type="entry name" value="WH-like_DNA-bd_sf"/>
</dbReference>
<comment type="caution">
    <text evidence="6">The sequence shown here is derived from an EMBL/GenBank/DDBJ whole genome shotgun (WGS) entry which is preliminary data.</text>
</comment>
<dbReference type="InterPro" id="IPR050397">
    <property type="entry name" value="Env_Response_Regulators"/>
</dbReference>
<dbReference type="InterPro" id="IPR000595">
    <property type="entry name" value="cNMP-bd_dom"/>
</dbReference>
<keyword evidence="1" id="KW-0805">Transcription regulation</keyword>